<feature type="region of interest" description="Disordered" evidence="6">
    <location>
        <begin position="1"/>
        <end position="97"/>
    </location>
</feature>
<evidence type="ECO:0000313" key="11">
    <source>
        <dbReference type="Proteomes" id="UP000759246"/>
    </source>
</evidence>
<evidence type="ECO:0000256" key="1">
    <source>
        <dbReference type="ARBA" id="ARBA00022475"/>
    </source>
</evidence>
<keyword evidence="2" id="KW-0132">Cell division</keyword>
<keyword evidence="5" id="KW-0131">Cell cycle</keyword>
<keyword evidence="7" id="KW-0472">Membrane</keyword>
<gene>
    <name evidence="10" type="ORF">HXK09_07105</name>
</gene>
<keyword evidence="1" id="KW-1003">Cell membrane</keyword>
<name>A0A929RPV7_9ACTO</name>
<sequence length="358" mass="37569">MRPPSPRRPGGRRVQSSEERASDEVSAAGEVGDVSSGRLRSPDGERVVSRGVQRSARRRSGGGESLRANVRSSARDRVTGVSEDGREGAVSSSVERRRERASLARPIAAADAAALLGGADATDLGDRLRERSRARRLLVLRRIAWTVVTAALVGGATWVVFFSSLFALSTTSIQVSGEDGALVTVESVRSSVAGFEGVPLTRLNTQAVARAVESNVAVKSASVSRRWPTSLRVSVSMRAGMAVEASSGSYWLVDDQGVAFERLGSAGGYPLLTLSEDRATGASDVASVLGALDESTRSQVSAITSTGTQVTFTLRGGQTVKWGTNEDAPQKARVLATLLANVTATTYDVSSPNHPVTS</sequence>
<dbReference type="Proteomes" id="UP000759246">
    <property type="component" value="Unassembled WGS sequence"/>
</dbReference>
<feature type="domain" description="POTRA" evidence="9">
    <location>
        <begin position="173"/>
        <end position="235"/>
    </location>
</feature>
<evidence type="ECO:0000313" key="10">
    <source>
        <dbReference type="EMBL" id="MBF0966905.1"/>
    </source>
</evidence>
<evidence type="ECO:0000256" key="3">
    <source>
        <dbReference type="ARBA" id="ARBA00022692"/>
    </source>
</evidence>
<dbReference type="InterPro" id="IPR005548">
    <property type="entry name" value="Cell_div_FtsQ/DivIB_C"/>
</dbReference>
<reference evidence="10" key="1">
    <citation type="submission" date="2020-04" db="EMBL/GenBank/DDBJ databases">
        <title>Deep metagenomics examines the oral microbiome during advanced dental caries in children, revealing novel taxa and co-occurrences with host molecules.</title>
        <authorList>
            <person name="Baker J.L."/>
            <person name="Morton J.T."/>
            <person name="Dinis M."/>
            <person name="Alvarez R."/>
            <person name="Tran N.C."/>
            <person name="Knight R."/>
            <person name="Edlund A."/>
        </authorList>
    </citation>
    <scope>NUCLEOTIDE SEQUENCE</scope>
    <source>
        <strain evidence="10">JCVI_30_bin.13</strain>
    </source>
</reference>
<dbReference type="PANTHER" id="PTHR37820:SF1">
    <property type="entry name" value="CELL DIVISION PROTEIN FTSQ"/>
    <property type="match status" value="1"/>
</dbReference>
<evidence type="ECO:0000256" key="6">
    <source>
        <dbReference type="SAM" id="MobiDB-lite"/>
    </source>
</evidence>
<evidence type="ECO:0000256" key="2">
    <source>
        <dbReference type="ARBA" id="ARBA00022618"/>
    </source>
</evidence>
<organism evidence="10 11">
    <name type="scientific">Actinomyces bouchesdurhonensis</name>
    <dbReference type="NCBI Taxonomy" id="1852361"/>
    <lineage>
        <taxon>Bacteria</taxon>
        <taxon>Bacillati</taxon>
        <taxon>Actinomycetota</taxon>
        <taxon>Actinomycetes</taxon>
        <taxon>Actinomycetales</taxon>
        <taxon>Actinomycetaceae</taxon>
        <taxon>Actinomyces</taxon>
    </lineage>
</organism>
<dbReference type="PANTHER" id="PTHR37820">
    <property type="entry name" value="CELL DIVISION PROTEIN DIVIB"/>
    <property type="match status" value="1"/>
</dbReference>
<evidence type="ECO:0000259" key="9">
    <source>
        <dbReference type="Pfam" id="PF08478"/>
    </source>
</evidence>
<feature type="transmembrane region" description="Helical" evidence="7">
    <location>
        <begin position="143"/>
        <end position="168"/>
    </location>
</feature>
<keyword evidence="4 7" id="KW-1133">Transmembrane helix</keyword>
<proteinExistence type="predicted"/>
<keyword evidence="3 7" id="KW-0812">Transmembrane</keyword>
<evidence type="ECO:0000256" key="5">
    <source>
        <dbReference type="ARBA" id="ARBA00023306"/>
    </source>
</evidence>
<feature type="compositionally biased region" description="Basic and acidic residues" evidence="6">
    <location>
        <begin position="73"/>
        <end position="87"/>
    </location>
</feature>
<accession>A0A929RPV7</accession>
<evidence type="ECO:0000256" key="4">
    <source>
        <dbReference type="ARBA" id="ARBA00022989"/>
    </source>
</evidence>
<feature type="domain" description="Cell division protein FtsQ/DivIB C-terminal" evidence="8">
    <location>
        <begin position="248"/>
        <end position="342"/>
    </location>
</feature>
<dbReference type="GO" id="GO:0005886">
    <property type="term" value="C:plasma membrane"/>
    <property type="evidence" value="ECO:0007669"/>
    <property type="project" value="TreeGrafter"/>
</dbReference>
<dbReference type="InterPro" id="IPR050487">
    <property type="entry name" value="FtsQ_DivIB"/>
</dbReference>
<dbReference type="AlphaFoldDB" id="A0A929RPV7"/>
<protein>
    <submittedName>
        <fullName evidence="10">FtsQ-type POTRA domain-containing protein</fullName>
    </submittedName>
</protein>
<comment type="caution">
    <text evidence="10">The sequence shown here is derived from an EMBL/GenBank/DDBJ whole genome shotgun (WGS) entry which is preliminary data.</text>
</comment>
<dbReference type="EMBL" id="JABZGF010000243">
    <property type="protein sequence ID" value="MBF0966905.1"/>
    <property type="molecule type" value="Genomic_DNA"/>
</dbReference>
<evidence type="ECO:0000256" key="7">
    <source>
        <dbReference type="SAM" id="Phobius"/>
    </source>
</evidence>
<evidence type="ECO:0000259" key="8">
    <source>
        <dbReference type="Pfam" id="PF03799"/>
    </source>
</evidence>
<dbReference type="Pfam" id="PF08478">
    <property type="entry name" value="POTRA_1"/>
    <property type="match status" value="1"/>
</dbReference>
<dbReference type="GO" id="GO:0051301">
    <property type="term" value="P:cell division"/>
    <property type="evidence" value="ECO:0007669"/>
    <property type="project" value="UniProtKB-KW"/>
</dbReference>
<dbReference type="Gene3D" id="3.10.20.310">
    <property type="entry name" value="membrane protein fhac"/>
    <property type="match status" value="1"/>
</dbReference>
<dbReference type="InterPro" id="IPR013685">
    <property type="entry name" value="POTRA_FtsQ_type"/>
</dbReference>
<dbReference type="Pfam" id="PF03799">
    <property type="entry name" value="FtsQ_DivIB_C"/>
    <property type="match status" value="1"/>
</dbReference>